<accession>A0A9D4RMN4</accession>
<keyword evidence="2" id="KW-1185">Reference proteome</keyword>
<sequence>MSSWVAVLKERFTEVPNEAERGVLYLLARSRVGMVSIACRLMLSNLDSSCFATTFTMYG</sequence>
<name>A0A9D4RMN4_DREPO</name>
<dbReference type="EMBL" id="JAIWYP010000002">
    <property type="protein sequence ID" value="KAH3871967.1"/>
    <property type="molecule type" value="Genomic_DNA"/>
</dbReference>
<protein>
    <submittedName>
        <fullName evidence="1">Uncharacterized protein</fullName>
    </submittedName>
</protein>
<evidence type="ECO:0000313" key="1">
    <source>
        <dbReference type="EMBL" id="KAH3871967.1"/>
    </source>
</evidence>
<dbReference type="Proteomes" id="UP000828390">
    <property type="component" value="Unassembled WGS sequence"/>
</dbReference>
<gene>
    <name evidence="1" type="ORF">DPMN_035182</name>
</gene>
<evidence type="ECO:0000313" key="2">
    <source>
        <dbReference type="Proteomes" id="UP000828390"/>
    </source>
</evidence>
<reference evidence="1" key="2">
    <citation type="submission" date="2020-11" db="EMBL/GenBank/DDBJ databases">
        <authorList>
            <person name="McCartney M.A."/>
            <person name="Auch B."/>
            <person name="Kono T."/>
            <person name="Mallez S."/>
            <person name="Becker A."/>
            <person name="Gohl D.M."/>
            <person name="Silverstein K.A.T."/>
            <person name="Koren S."/>
            <person name="Bechman K.B."/>
            <person name="Herman A."/>
            <person name="Abrahante J.E."/>
            <person name="Garbe J."/>
        </authorList>
    </citation>
    <scope>NUCLEOTIDE SEQUENCE</scope>
    <source>
        <strain evidence="1">Duluth1</strain>
        <tissue evidence="1">Whole animal</tissue>
    </source>
</reference>
<organism evidence="1 2">
    <name type="scientific">Dreissena polymorpha</name>
    <name type="common">Zebra mussel</name>
    <name type="synonym">Mytilus polymorpha</name>
    <dbReference type="NCBI Taxonomy" id="45954"/>
    <lineage>
        <taxon>Eukaryota</taxon>
        <taxon>Metazoa</taxon>
        <taxon>Spiralia</taxon>
        <taxon>Lophotrochozoa</taxon>
        <taxon>Mollusca</taxon>
        <taxon>Bivalvia</taxon>
        <taxon>Autobranchia</taxon>
        <taxon>Heteroconchia</taxon>
        <taxon>Euheterodonta</taxon>
        <taxon>Imparidentia</taxon>
        <taxon>Neoheterodontei</taxon>
        <taxon>Myida</taxon>
        <taxon>Dreissenoidea</taxon>
        <taxon>Dreissenidae</taxon>
        <taxon>Dreissena</taxon>
    </lineage>
</organism>
<comment type="caution">
    <text evidence="1">The sequence shown here is derived from an EMBL/GenBank/DDBJ whole genome shotgun (WGS) entry which is preliminary data.</text>
</comment>
<dbReference type="AlphaFoldDB" id="A0A9D4RMN4"/>
<proteinExistence type="predicted"/>
<reference evidence="1" key="1">
    <citation type="journal article" date="2019" name="bioRxiv">
        <title>The Genome of the Zebra Mussel, Dreissena polymorpha: A Resource for Invasive Species Research.</title>
        <authorList>
            <person name="McCartney M.A."/>
            <person name="Auch B."/>
            <person name="Kono T."/>
            <person name="Mallez S."/>
            <person name="Zhang Y."/>
            <person name="Obille A."/>
            <person name="Becker A."/>
            <person name="Abrahante J.E."/>
            <person name="Garbe J."/>
            <person name="Badalamenti J.P."/>
            <person name="Herman A."/>
            <person name="Mangelson H."/>
            <person name="Liachko I."/>
            <person name="Sullivan S."/>
            <person name="Sone E.D."/>
            <person name="Koren S."/>
            <person name="Silverstein K.A.T."/>
            <person name="Beckman K.B."/>
            <person name="Gohl D.M."/>
        </authorList>
    </citation>
    <scope>NUCLEOTIDE SEQUENCE</scope>
    <source>
        <strain evidence="1">Duluth1</strain>
        <tissue evidence="1">Whole animal</tissue>
    </source>
</reference>